<name>V2Y1N5_9FIRM</name>
<dbReference type="PANTHER" id="PTHR32196:SF69">
    <property type="entry name" value="BRANCHED-CHAIN AMINO ACID TRANSPORT SYSTEM, PERMEASE PROTEIN"/>
    <property type="match status" value="1"/>
</dbReference>
<dbReference type="eggNOG" id="COG4120">
    <property type="taxonomic scope" value="Bacteria"/>
</dbReference>
<evidence type="ECO:0000256" key="6">
    <source>
        <dbReference type="SAM" id="Phobius"/>
    </source>
</evidence>
<dbReference type="PANTHER" id="PTHR32196">
    <property type="entry name" value="ABC TRANSPORTER PERMEASE PROTEIN YPHD-RELATED-RELATED"/>
    <property type="match status" value="1"/>
</dbReference>
<feature type="transmembrane region" description="Helical" evidence="6">
    <location>
        <begin position="247"/>
        <end position="266"/>
    </location>
</feature>
<proteinExistence type="predicted"/>
<organism evidence="7 8">
    <name type="scientific">Catonella morbi ATCC 51271</name>
    <dbReference type="NCBI Taxonomy" id="592026"/>
    <lineage>
        <taxon>Bacteria</taxon>
        <taxon>Bacillati</taxon>
        <taxon>Bacillota</taxon>
        <taxon>Clostridia</taxon>
        <taxon>Lachnospirales</taxon>
        <taxon>Lachnospiraceae</taxon>
        <taxon>Catonella</taxon>
    </lineage>
</organism>
<keyword evidence="5 6" id="KW-0472">Membrane</keyword>
<evidence type="ECO:0000313" key="8">
    <source>
        <dbReference type="Proteomes" id="UP000018227"/>
    </source>
</evidence>
<keyword evidence="3 6" id="KW-0812">Transmembrane</keyword>
<evidence type="ECO:0000256" key="2">
    <source>
        <dbReference type="ARBA" id="ARBA00022475"/>
    </source>
</evidence>
<keyword evidence="2" id="KW-1003">Cell membrane</keyword>
<dbReference type="Proteomes" id="UP000018227">
    <property type="component" value="Unassembled WGS sequence"/>
</dbReference>
<accession>V2Y1N5</accession>
<dbReference type="AlphaFoldDB" id="V2Y1N5"/>
<dbReference type="CDD" id="cd06574">
    <property type="entry name" value="TM_PBP1_branched-chain-AA_like"/>
    <property type="match status" value="1"/>
</dbReference>
<comment type="subcellular location">
    <subcellularLocation>
        <location evidence="1">Cell membrane</location>
        <topology evidence="1">Multi-pass membrane protein</topology>
    </subcellularLocation>
</comment>
<dbReference type="Pfam" id="PF02653">
    <property type="entry name" value="BPD_transp_2"/>
    <property type="match status" value="1"/>
</dbReference>
<reference evidence="7 8" key="1">
    <citation type="submission" date="2013-06" db="EMBL/GenBank/DDBJ databases">
        <authorList>
            <person name="Weinstock G."/>
            <person name="Sodergren E."/>
            <person name="Clifton S."/>
            <person name="Fulton L."/>
            <person name="Fulton B."/>
            <person name="Courtney L."/>
            <person name="Fronick C."/>
            <person name="Harrison M."/>
            <person name="Strong C."/>
            <person name="Farmer C."/>
            <person name="Delahaunty K."/>
            <person name="Markovic C."/>
            <person name="Hall O."/>
            <person name="Minx P."/>
            <person name="Tomlinson C."/>
            <person name="Mitreva M."/>
            <person name="Nelson J."/>
            <person name="Hou S."/>
            <person name="Wollam A."/>
            <person name="Pepin K.H."/>
            <person name="Johnson M."/>
            <person name="Bhonagiri V."/>
            <person name="Nash W.E."/>
            <person name="Warren W."/>
            <person name="Chinwalla A."/>
            <person name="Mardis E.R."/>
            <person name="Wilson R.K."/>
        </authorList>
    </citation>
    <scope>NUCLEOTIDE SEQUENCE [LARGE SCALE GENOMIC DNA]</scope>
    <source>
        <strain evidence="7 8">ATCC 51271</strain>
    </source>
</reference>
<dbReference type="HOGENOM" id="CLU_067296_0_0_9"/>
<evidence type="ECO:0000256" key="1">
    <source>
        <dbReference type="ARBA" id="ARBA00004651"/>
    </source>
</evidence>
<protein>
    <submittedName>
        <fullName evidence="7">Branched-chain amino acid ABC transporter, permease protein</fullName>
    </submittedName>
</protein>
<sequence>MEAKMQIILGVLTEGLVYAILSLGVYITYKILDFPDLSVDGTFPLGAAVTVAMILMGVPIPLAMFVATLAGVIFGAITGIIHVKFKIRDLISGIVVMTALYSVNLRIAGKANVPLFSKQTLFENDFLGKIFPEGMRMYSNLIILVIIVIITKLLLDFYLKTKSGFLLRAVGDNEVLVTGLAKDKGNVKILGLAIANGLAALAGSVYCQMNGFFEISTGTGTVVIGLANVIIGISLVKHFNFIKPTTAVVIGAIVYKACVSIAISLGLAASDLKLITAGLLFLILAAGNLKKRKGGKA</sequence>
<keyword evidence="4 6" id="KW-1133">Transmembrane helix</keyword>
<feature type="transmembrane region" description="Helical" evidence="6">
    <location>
        <begin position="137"/>
        <end position="159"/>
    </location>
</feature>
<gene>
    <name evidence="7" type="ORF">GCWU0000282_003142</name>
</gene>
<feature type="transmembrane region" description="Helical" evidence="6">
    <location>
        <begin position="49"/>
        <end position="78"/>
    </location>
</feature>
<dbReference type="EMBL" id="ACIL03000021">
    <property type="protein sequence ID" value="ESL01581.1"/>
    <property type="molecule type" value="Genomic_DNA"/>
</dbReference>
<dbReference type="InterPro" id="IPR001851">
    <property type="entry name" value="ABC_transp_permease"/>
</dbReference>
<feature type="transmembrane region" description="Helical" evidence="6">
    <location>
        <begin position="212"/>
        <end position="235"/>
    </location>
</feature>
<dbReference type="STRING" id="592026.GCWU0000282_003142"/>
<dbReference type="GO" id="GO:0005886">
    <property type="term" value="C:plasma membrane"/>
    <property type="evidence" value="ECO:0007669"/>
    <property type="project" value="UniProtKB-SubCell"/>
</dbReference>
<feature type="transmembrane region" description="Helical" evidence="6">
    <location>
        <begin position="90"/>
        <end position="108"/>
    </location>
</feature>
<feature type="transmembrane region" description="Helical" evidence="6">
    <location>
        <begin position="189"/>
        <end position="206"/>
    </location>
</feature>
<evidence type="ECO:0000256" key="3">
    <source>
        <dbReference type="ARBA" id="ARBA00022692"/>
    </source>
</evidence>
<evidence type="ECO:0000313" key="7">
    <source>
        <dbReference type="EMBL" id="ESL01581.1"/>
    </source>
</evidence>
<dbReference type="GO" id="GO:0022857">
    <property type="term" value="F:transmembrane transporter activity"/>
    <property type="evidence" value="ECO:0007669"/>
    <property type="project" value="InterPro"/>
</dbReference>
<feature type="transmembrane region" description="Helical" evidence="6">
    <location>
        <begin position="7"/>
        <end position="29"/>
    </location>
</feature>
<evidence type="ECO:0000256" key="4">
    <source>
        <dbReference type="ARBA" id="ARBA00022989"/>
    </source>
</evidence>
<keyword evidence="8" id="KW-1185">Reference proteome</keyword>
<feature type="transmembrane region" description="Helical" evidence="6">
    <location>
        <begin position="272"/>
        <end position="289"/>
    </location>
</feature>
<comment type="caution">
    <text evidence="7">The sequence shown here is derived from an EMBL/GenBank/DDBJ whole genome shotgun (WGS) entry which is preliminary data.</text>
</comment>
<evidence type="ECO:0000256" key="5">
    <source>
        <dbReference type="ARBA" id="ARBA00023136"/>
    </source>
</evidence>